<name>A0A178CWK4_9EURO</name>
<keyword evidence="3" id="KW-1185">Reference proteome</keyword>
<feature type="region of interest" description="Disordered" evidence="1">
    <location>
        <begin position="1"/>
        <end position="73"/>
    </location>
</feature>
<dbReference type="GeneID" id="34590502"/>
<protein>
    <submittedName>
        <fullName evidence="2">Uncharacterized protein</fullName>
    </submittedName>
</protein>
<dbReference type="Proteomes" id="UP000185904">
    <property type="component" value="Unassembled WGS sequence"/>
</dbReference>
<organism evidence="2 3">
    <name type="scientific">Fonsecaea nubica</name>
    <dbReference type="NCBI Taxonomy" id="856822"/>
    <lineage>
        <taxon>Eukaryota</taxon>
        <taxon>Fungi</taxon>
        <taxon>Dikarya</taxon>
        <taxon>Ascomycota</taxon>
        <taxon>Pezizomycotina</taxon>
        <taxon>Eurotiomycetes</taxon>
        <taxon>Chaetothyriomycetidae</taxon>
        <taxon>Chaetothyriales</taxon>
        <taxon>Herpotrichiellaceae</taxon>
        <taxon>Fonsecaea</taxon>
    </lineage>
</organism>
<sequence>MSQQARQAQVSAHSSSPSKSTSRRTPSGGGGSGGSGPLPPPSQPQQQPSSTTTTTTPSTRSLLPSPPFEDDPIVASHQPAKLRHRPSLTLHNPEYSEHAVAESEHYYSHGLASASAHPGELPIPSFQPFFTLIEDSVTNEHYHPTVHYIFADDDADIITEAALRSLEILDPTQRGESGAATSGRQTRPLLHAHQTHALHGPPGDHSLHRQDDSINVPRLPPPAADMREHYIILDVHPQLRTLNQDDATPAGTGSSGGGVGVGPFFNYEVTSAHSLSAEWQVLRTSISAAPTIGDGPSEDGEGLMLRIEGRGNTPGDLGGGKDKDKAIGDRDRDAEMERERESMEDMIERFQRRLDDIRMVIEAGGIAGPVGAAVAGGEE</sequence>
<feature type="compositionally biased region" description="Low complexity" evidence="1">
    <location>
        <begin position="14"/>
        <end position="26"/>
    </location>
</feature>
<feature type="compositionally biased region" description="Low complexity" evidence="1">
    <location>
        <begin position="44"/>
        <end position="63"/>
    </location>
</feature>
<dbReference type="AlphaFoldDB" id="A0A178CWK4"/>
<dbReference type="OrthoDB" id="1681166at2759"/>
<evidence type="ECO:0000313" key="3">
    <source>
        <dbReference type="Proteomes" id="UP000185904"/>
    </source>
</evidence>
<feature type="compositionally biased region" description="Gly residues" evidence="1">
    <location>
        <begin position="27"/>
        <end position="36"/>
    </location>
</feature>
<evidence type="ECO:0000313" key="2">
    <source>
        <dbReference type="EMBL" id="OAL33582.1"/>
    </source>
</evidence>
<dbReference type="EMBL" id="LVCJ01000048">
    <property type="protein sequence ID" value="OAL33582.1"/>
    <property type="molecule type" value="Genomic_DNA"/>
</dbReference>
<dbReference type="RefSeq" id="XP_022498594.1">
    <property type="nucleotide sequence ID" value="XM_022645376.1"/>
</dbReference>
<evidence type="ECO:0000256" key="1">
    <source>
        <dbReference type="SAM" id="MobiDB-lite"/>
    </source>
</evidence>
<reference evidence="2 3" key="1">
    <citation type="submission" date="2016-03" db="EMBL/GenBank/DDBJ databases">
        <title>The draft genome sequence of Fonsecaea nubica causative agent of cutaneous subcutaneous infection in human host.</title>
        <authorList>
            <person name="Costa F."/>
            <person name="Sybren D.H."/>
            <person name="Raittz R.T."/>
            <person name="Weiss V.A."/>
            <person name="Leao A.C."/>
            <person name="Gomes R."/>
            <person name="De Souza E.M."/>
            <person name="Pedrosa F.O."/>
            <person name="Steffens M.B."/>
            <person name="Bombassaro A."/>
            <person name="Tadra-Sfeir M.Z."/>
            <person name="Moreno L.F."/>
            <person name="Najafzadeh M.J."/>
            <person name="Felipe M.S."/>
            <person name="Teixeira M."/>
            <person name="Sun J."/>
            <person name="Xi L."/>
            <person name="Castro M.A."/>
            <person name="Vicente V.A."/>
        </authorList>
    </citation>
    <scope>NUCLEOTIDE SEQUENCE [LARGE SCALE GENOMIC DNA]</scope>
    <source>
        <strain evidence="2 3">CBS 269.64</strain>
    </source>
</reference>
<proteinExistence type="predicted"/>
<feature type="compositionally biased region" description="Basic and acidic residues" evidence="1">
    <location>
        <begin position="319"/>
        <end position="344"/>
    </location>
</feature>
<gene>
    <name evidence="2" type="ORF">AYO20_07089</name>
</gene>
<accession>A0A178CWK4</accession>
<feature type="region of interest" description="Disordered" evidence="1">
    <location>
        <begin position="311"/>
        <end position="344"/>
    </location>
</feature>
<feature type="region of interest" description="Disordered" evidence="1">
    <location>
        <begin position="195"/>
        <end position="218"/>
    </location>
</feature>
<comment type="caution">
    <text evidence="2">The sequence shown here is derived from an EMBL/GenBank/DDBJ whole genome shotgun (WGS) entry which is preliminary data.</text>
</comment>
<feature type="compositionally biased region" description="Polar residues" evidence="1">
    <location>
        <begin position="1"/>
        <end position="13"/>
    </location>
</feature>